<dbReference type="EMBL" id="AAMD01000033">
    <property type="protein sequence ID" value="EAU67424.1"/>
    <property type="molecule type" value="Genomic_DNA"/>
</dbReference>
<dbReference type="Pfam" id="PF13621">
    <property type="entry name" value="Cupin_8"/>
    <property type="match status" value="1"/>
</dbReference>
<organism evidence="4 6">
    <name type="scientific">Stigmatella aurantiaca (strain DW4/3-1)</name>
    <dbReference type="NCBI Taxonomy" id="378806"/>
    <lineage>
        <taxon>Bacteria</taxon>
        <taxon>Pseudomonadati</taxon>
        <taxon>Myxococcota</taxon>
        <taxon>Myxococcia</taxon>
        <taxon>Myxococcales</taxon>
        <taxon>Cystobacterineae</taxon>
        <taxon>Archangiaceae</taxon>
        <taxon>Stigmatella</taxon>
    </lineage>
</organism>
<reference evidence="4 6" key="1">
    <citation type="submission" date="2006-04" db="EMBL/GenBank/DDBJ databases">
        <authorList>
            <person name="Nierman W.C."/>
        </authorList>
    </citation>
    <scope>NUCLEOTIDE SEQUENCE [LARGE SCALE GENOMIC DNA]</scope>
    <source>
        <strain evidence="4 6">DW4/3-1</strain>
    </source>
</reference>
<keyword evidence="5" id="KW-1185">Reference proteome</keyword>
<protein>
    <submittedName>
        <fullName evidence="3">Transcription factor jumonji</fullName>
    </submittedName>
</protein>
<dbReference type="InterPro" id="IPR036527">
    <property type="entry name" value="SCP2_sterol-bd_dom_sf"/>
</dbReference>
<feature type="region of interest" description="Disordered" evidence="1">
    <location>
        <begin position="203"/>
        <end position="222"/>
    </location>
</feature>
<dbReference type="STRING" id="378806.STAUR_0534"/>
<dbReference type="PROSITE" id="PS51184">
    <property type="entry name" value="JMJC"/>
    <property type="match status" value="1"/>
</dbReference>
<gene>
    <name evidence="3" type="primary">jmjC</name>
    <name evidence="3" type="ordered locus">STAUR_0534</name>
    <name evidence="4" type="ORF">STIAU_1672</name>
</gene>
<evidence type="ECO:0000313" key="5">
    <source>
        <dbReference type="Proteomes" id="UP000001351"/>
    </source>
</evidence>
<dbReference type="RefSeq" id="WP_002612998.1">
    <property type="nucleotide sequence ID" value="NC_014623.1"/>
</dbReference>
<evidence type="ECO:0000256" key="1">
    <source>
        <dbReference type="SAM" id="MobiDB-lite"/>
    </source>
</evidence>
<dbReference type="Gene3D" id="2.60.120.650">
    <property type="entry name" value="Cupin"/>
    <property type="match status" value="1"/>
</dbReference>
<sequence length="413" mass="46706">MNQTPTHHTEPSRLFESRAARLRNDSLSTATAVYQWEFSDAPGEDCYLSTSSDQPPRVHRGRHPAPTTRLSISLRDHLLLLSGQQDPLTTFTTGRLRLSDGQGNPLPFPAVQRLLLLLLVEWHVTPESIAAIEASGRKLDNVTEIQRVKDLSREEFERHFASCGQPVIVEGPVKRWRASSFTPHTLRDTFGELPMSIFVRPASTEPAPQTARPTASQERTTSGRTYVQMTLREYIDTVLLNPPPLAPGELPPYLTANSLDASLMELIEYPPFFRPEAFIRPKLWLGPSGTVSHVHRDLIDNFLAQVWGRKHLRLFSPDQSRFLYPRRVDGNPFYEASDVDVSAPDFEKFPELRHARHIDCELRPGEMIFLPAGWWHYVRALDMSFSVNFFAVNQTPRVLTSRGAQHSGGNAEA</sequence>
<reference evidence="3 5" key="2">
    <citation type="journal article" date="2011" name="Mol. Biol. Evol.">
        <title>Comparative genomic analysis of fruiting body formation in Myxococcales.</title>
        <authorList>
            <person name="Huntley S."/>
            <person name="Hamann N."/>
            <person name="Wegener-Feldbrugge S."/>
            <person name="Treuner-Lange A."/>
            <person name="Kube M."/>
            <person name="Reinhardt R."/>
            <person name="Klages S."/>
            <person name="Muller R."/>
            <person name="Ronning C.M."/>
            <person name="Nierman W.C."/>
            <person name="Sogaard-Andersen L."/>
        </authorList>
    </citation>
    <scope>NUCLEOTIDE SEQUENCE [LARGE SCALE GENOMIC DNA]</scope>
    <source>
        <strain evidence="3 5">DW4/3-1</strain>
    </source>
</reference>
<evidence type="ECO:0000259" key="2">
    <source>
        <dbReference type="PROSITE" id="PS51184"/>
    </source>
</evidence>
<evidence type="ECO:0000313" key="6">
    <source>
        <dbReference type="Proteomes" id="UP000032702"/>
    </source>
</evidence>
<dbReference type="eggNOG" id="COG2850">
    <property type="taxonomic scope" value="Bacteria"/>
</dbReference>
<dbReference type="KEGG" id="sur:STAUR_0534"/>
<dbReference type="PANTHER" id="PTHR12461">
    <property type="entry name" value="HYPOXIA-INDUCIBLE FACTOR 1 ALPHA INHIBITOR-RELATED"/>
    <property type="match status" value="1"/>
</dbReference>
<dbReference type="SUPFAM" id="SSF55718">
    <property type="entry name" value="SCP-like"/>
    <property type="match status" value="1"/>
</dbReference>
<evidence type="ECO:0000313" key="4">
    <source>
        <dbReference type="EMBL" id="EAU67424.1"/>
    </source>
</evidence>
<dbReference type="OrthoDB" id="118524at2"/>
<dbReference type="PANTHER" id="PTHR12461:SF105">
    <property type="entry name" value="HYPOXIA-INDUCIBLE FACTOR 1-ALPHA INHIBITOR"/>
    <property type="match status" value="1"/>
</dbReference>
<name>Q095N0_STIAD</name>
<feature type="domain" description="JmjC" evidence="2">
    <location>
        <begin position="248"/>
        <end position="406"/>
    </location>
</feature>
<evidence type="ECO:0000313" key="3">
    <source>
        <dbReference type="EMBL" id="ADO68338.1"/>
    </source>
</evidence>
<dbReference type="Proteomes" id="UP000032702">
    <property type="component" value="Unassembled WGS sequence"/>
</dbReference>
<dbReference type="Proteomes" id="UP000001351">
    <property type="component" value="Chromosome"/>
</dbReference>
<dbReference type="EMBL" id="CP002271">
    <property type="protein sequence ID" value="ADO68338.1"/>
    <property type="molecule type" value="Genomic_DNA"/>
</dbReference>
<proteinExistence type="predicted"/>
<dbReference type="HOGENOM" id="CLU_741594_0_0_7"/>
<dbReference type="InterPro" id="IPR003347">
    <property type="entry name" value="JmjC_dom"/>
</dbReference>
<dbReference type="SUPFAM" id="SSF51197">
    <property type="entry name" value="Clavaminate synthase-like"/>
    <property type="match status" value="1"/>
</dbReference>
<feature type="compositionally biased region" description="Polar residues" evidence="1">
    <location>
        <begin position="211"/>
        <end position="222"/>
    </location>
</feature>
<dbReference type="Gene3D" id="3.30.1050.10">
    <property type="entry name" value="SCP2 sterol-binding domain"/>
    <property type="match status" value="1"/>
</dbReference>
<accession>Q095N0</accession>
<dbReference type="InterPro" id="IPR041667">
    <property type="entry name" value="Cupin_8"/>
</dbReference>
<dbReference type="AlphaFoldDB" id="Q095N0"/>
<dbReference type="SMART" id="SM00558">
    <property type="entry name" value="JmjC"/>
    <property type="match status" value="1"/>
</dbReference>